<dbReference type="InterPro" id="IPR027417">
    <property type="entry name" value="P-loop_NTPase"/>
</dbReference>
<evidence type="ECO:0000256" key="1">
    <source>
        <dbReference type="ARBA" id="ARBA00022741"/>
    </source>
</evidence>
<keyword evidence="1" id="KW-0547">Nucleotide-binding</keyword>
<protein>
    <submittedName>
        <fullName evidence="4">GvpD gas vesicle protein</fullName>
    </submittedName>
</protein>
<accession>A0A811TFC1</accession>
<dbReference type="Gene3D" id="3.40.50.300">
    <property type="entry name" value="P-loop containing nucleotide triphosphate hydrolases"/>
    <property type="match status" value="1"/>
</dbReference>
<dbReference type="InterPro" id="IPR009788">
    <property type="entry name" value="GvpD_P-loop"/>
</dbReference>
<evidence type="ECO:0000313" key="5">
    <source>
        <dbReference type="Proteomes" id="UP000634805"/>
    </source>
</evidence>
<name>A0A811TFC1_9EURY</name>
<dbReference type="Proteomes" id="UP000634805">
    <property type="component" value="Unassembled WGS sequence"/>
</dbReference>
<evidence type="ECO:0000256" key="2">
    <source>
        <dbReference type="ARBA" id="ARBA00022840"/>
    </source>
</evidence>
<proteinExistence type="predicted"/>
<feature type="domain" description="GvpD P-loop" evidence="3">
    <location>
        <begin position="24"/>
        <end position="191"/>
    </location>
</feature>
<gene>
    <name evidence="4" type="ORF">EMLJLAPB_00774</name>
</gene>
<sequence>MPESHVLKNVSSKIPSELREALSTGIGYSLLIKGAPGTGKTMLAFELLDEFGGENAVYLSSRVSLPALYKQFPWLEERTGFHVIDATQLYFSSKAFLKPRSFSDLLHTKLGEGEKPALLVMDSWEAIMSGSKGESKEELEKALTDLVRSYGTEYKMNLILISETTETEILDYLVDGIIELNRVTIEYRRGREMVLKKLRGIRIDQHKYGFTLDGGRFRYFGPFQRRMIEKTRRVEIVPNTPTHMSTGCVEIDKILEGGLSKGSTTIVEYGDDLSLLGYQSIVAHLIINTLQQGIYCVNIPNSGWDERRLRRGILPFVKEEDYMKYFKVFEIRREKKDVRENVKILKGESMEVDFPIFTDFISSLEPPVMVIIGTDLLDYQYRLKVSGNVERMAELFSYWVMDLREAGNIAVFGMPTGGVLGTELCHMVTNRFNLTVLDRSVVLCCNRPDTKLHCLDNVITEEALKLKLTAFV</sequence>
<dbReference type="AlphaFoldDB" id="A0A811TFC1"/>
<dbReference type="Pfam" id="PF07088">
    <property type="entry name" value="GvpD_P-loop"/>
    <property type="match status" value="1"/>
</dbReference>
<evidence type="ECO:0000313" key="4">
    <source>
        <dbReference type="EMBL" id="CAD6494402.1"/>
    </source>
</evidence>
<dbReference type="PANTHER" id="PTHR43637">
    <property type="entry name" value="UPF0273 PROTEIN TM_0370"/>
    <property type="match status" value="1"/>
</dbReference>
<evidence type="ECO:0000259" key="3">
    <source>
        <dbReference type="Pfam" id="PF07088"/>
    </source>
</evidence>
<organism evidence="4 5">
    <name type="scientific">Candidatus Argoarchaeum ethanivorans</name>
    <dbReference type="NCBI Taxonomy" id="2608793"/>
    <lineage>
        <taxon>Archaea</taxon>
        <taxon>Methanobacteriati</taxon>
        <taxon>Methanobacteriota</taxon>
        <taxon>Stenosarchaea group</taxon>
        <taxon>Methanomicrobia</taxon>
        <taxon>Methanosarcinales</taxon>
        <taxon>Methanosarcinales incertae sedis</taxon>
        <taxon>GOM Arc I cluster</taxon>
        <taxon>Candidatus Argoarchaeum</taxon>
    </lineage>
</organism>
<dbReference type="SUPFAM" id="SSF52540">
    <property type="entry name" value="P-loop containing nucleoside triphosphate hydrolases"/>
    <property type="match status" value="1"/>
</dbReference>
<comment type="caution">
    <text evidence="4">The sequence shown here is derived from an EMBL/GenBank/DDBJ whole genome shotgun (WGS) entry which is preliminary data.</text>
</comment>
<reference evidence="4" key="1">
    <citation type="submission" date="2020-10" db="EMBL/GenBank/DDBJ databases">
        <authorList>
            <person name="Hahn C.J."/>
            <person name="Laso-Perez R."/>
            <person name="Vulcano F."/>
            <person name="Vaziourakis K.-M."/>
            <person name="Stokke R."/>
            <person name="Steen I.H."/>
            <person name="Teske A."/>
            <person name="Boetius A."/>
            <person name="Liebeke M."/>
            <person name="Amann R."/>
            <person name="Knittel K."/>
        </authorList>
    </citation>
    <scope>NUCLEOTIDE SEQUENCE</scope>
    <source>
        <strain evidence="4">Gfbio:e3339647-f889-4370-9287-4fb5cb688e4c:AG392D22_GoMArc1</strain>
    </source>
</reference>
<dbReference type="GO" id="GO:0005524">
    <property type="term" value="F:ATP binding"/>
    <property type="evidence" value="ECO:0007669"/>
    <property type="project" value="UniProtKB-KW"/>
</dbReference>
<dbReference type="EMBL" id="CAJHIS010000020">
    <property type="protein sequence ID" value="CAD6494402.1"/>
    <property type="molecule type" value="Genomic_DNA"/>
</dbReference>
<dbReference type="PANTHER" id="PTHR43637:SF1">
    <property type="entry name" value="UPF0273 PROTEIN TM_0370"/>
    <property type="match status" value="1"/>
</dbReference>
<keyword evidence="2" id="KW-0067">ATP-binding</keyword>